<dbReference type="EC" id="2.7.7.65" evidence="1"/>
<dbReference type="Gene3D" id="3.30.70.270">
    <property type="match status" value="1"/>
</dbReference>
<evidence type="ECO:0000313" key="6">
    <source>
        <dbReference type="Proteomes" id="UP001430290"/>
    </source>
</evidence>
<evidence type="ECO:0000256" key="1">
    <source>
        <dbReference type="ARBA" id="ARBA00012528"/>
    </source>
</evidence>
<feature type="signal peptide" evidence="3">
    <location>
        <begin position="1"/>
        <end position="21"/>
    </location>
</feature>
<dbReference type="InterPro" id="IPR011123">
    <property type="entry name" value="Y_Y_Y"/>
</dbReference>
<dbReference type="Gene3D" id="2.130.10.10">
    <property type="entry name" value="YVTN repeat-like/Quinoprotein amine dehydrogenase"/>
    <property type="match status" value="2"/>
</dbReference>
<keyword evidence="2" id="KW-0812">Transmembrane</keyword>
<keyword evidence="3" id="KW-0732">Signal</keyword>
<protein>
    <recommendedName>
        <fullName evidence="1">diguanylate cyclase</fullName>
        <ecNumber evidence="1">2.7.7.65</ecNumber>
    </recommendedName>
</protein>
<organism evidence="5 6">
    <name type="scientific">Thermomonas beijingensis</name>
    <dbReference type="NCBI Taxonomy" id="2872701"/>
    <lineage>
        <taxon>Bacteria</taxon>
        <taxon>Pseudomonadati</taxon>
        <taxon>Pseudomonadota</taxon>
        <taxon>Gammaproteobacteria</taxon>
        <taxon>Lysobacterales</taxon>
        <taxon>Lysobacteraceae</taxon>
        <taxon>Thermomonas</taxon>
    </lineage>
</organism>
<feature type="chain" id="PRO_5046033207" description="diguanylate cyclase" evidence="3">
    <location>
        <begin position="22"/>
        <end position="985"/>
    </location>
</feature>
<dbReference type="EMBL" id="JAIQDJ010000007">
    <property type="protein sequence ID" value="MBZ4186804.1"/>
    <property type="molecule type" value="Genomic_DNA"/>
</dbReference>
<dbReference type="NCBIfam" id="TIGR00254">
    <property type="entry name" value="GGDEF"/>
    <property type="match status" value="1"/>
</dbReference>
<dbReference type="InterPro" id="IPR000160">
    <property type="entry name" value="GGDEF_dom"/>
</dbReference>
<dbReference type="Pfam" id="PF00990">
    <property type="entry name" value="GGDEF"/>
    <property type="match status" value="1"/>
</dbReference>
<evidence type="ECO:0000259" key="4">
    <source>
        <dbReference type="PROSITE" id="PS50887"/>
    </source>
</evidence>
<dbReference type="SUPFAM" id="SSF63829">
    <property type="entry name" value="Calcium-dependent phosphotriesterase"/>
    <property type="match status" value="2"/>
</dbReference>
<dbReference type="InterPro" id="IPR015943">
    <property type="entry name" value="WD40/YVTN_repeat-like_dom_sf"/>
</dbReference>
<dbReference type="InterPro" id="IPR043128">
    <property type="entry name" value="Rev_trsase/Diguanyl_cyclase"/>
</dbReference>
<dbReference type="InterPro" id="IPR011110">
    <property type="entry name" value="Reg_prop"/>
</dbReference>
<evidence type="ECO:0000313" key="5">
    <source>
        <dbReference type="EMBL" id="MBZ4186804.1"/>
    </source>
</evidence>
<name>A0ABS7TG12_9GAMM</name>
<feature type="transmembrane region" description="Helical" evidence="2">
    <location>
        <begin position="751"/>
        <end position="769"/>
    </location>
</feature>
<sequence>MRRVSLGLLVLLCLSSSVVLAQEKPISAFYREIWTTREGLPHNQVNSIAQTPDGYLWLGTWEGLVRYNGLEFQLFDRSNTPALQDNAIRSLSVAADGAVLMGTSRGGVTVKRGDQWTTYSEKDGLAQDEILDAIQDRSRRLWVATENEGLSVLDHGKVKQYNIHNGLPSNVVFDLRETHDGDIWIATAGGLAVCSHDGKLRVMPSTSGLPDAPVFNLFETRAGQLLVGTERGVYRRVGNTDQFEMLSPLLPQDGAPSLAEDRSGNLWIGTVNNGLLRLSARGVDRFTSLRGLPNNRVPSLLVDREGSIWAGTNAGLLRLSDAPFSTWNRDQGLSDDYVRTVYEDHQGGIWIGTGRGLNLWRNNQVVASYTAENGLPSDSILSLLEARNGDLLVGTYTDGVLRMRDGKVLARYDAAHGLPASNQVRSLAETSDGSLWIGTNRGLVRLKNGKFKRFGISEGLPREFIISMHQARDGSLWVGTSNGAAHIIGEQVQALDMRPTNGAQDVFGFNEDADGTLWMATDRGLLRYRNGHLAGLGIHNGLPVDTLFAIVDDQLGSYWLTSNRGVLRIAKAEANAVLDGRHQRLEYDHFGEADGLVSAQCNGGSGPAAIRDQHGNIWVATARGAAFASPASLHAFRRPLPSVVLEQVLADGRPQSIGRVLSLPAGTTKLEFRYAAISFLMPRFLRYRQQLQGMDHNWVDRGNQRSVQYTNLKAGRYRFQVNVAAPGLGQNWSPQITTIQIEIQPQLWERPWVLVLAALASLLLLWALVRWRLFNLHQRATQLEQLVGQRTSDLQEHADRLRISDQEKSALLERLREQSEAFERMALEDALTGIGNRRSLDSQLDAAFERAVRGDRALCFALFDIDEFKLINDHYSHAAGDQALVAVAHALRDALGGAGVLARWGGEEFAVLFERVPLARAQEICNAMRLAVEALDCSAYAPGWQLTISGGVAAREDAARPEDLVARADALLYQAKQGGRNRVCS</sequence>
<accession>A0ABS7TG12</accession>
<evidence type="ECO:0000256" key="3">
    <source>
        <dbReference type="SAM" id="SignalP"/>
    </source>
</evidence>
<evidence type="ECO:0000256" key="2">
    <source>
        <dbReference type="SAM" id="Phobius"/>
    </source>
</evidence>
<dbReference type="Pfam" id="PF07494">
    <property type="entry name" value="Reg_prop"/>
    <property type="match status" value="7"/>
</dbReference>
<dbReference type="InterPro" id="IPR050469">
    <property type="entry name" value="Diguanylate_Cyclase"/>
</dbReference>
<dbReference type="PANTHER" id="PTHR45138:SF24">
    <property type="entry name" value="DIGUANYLATE CYCLASE DGCC-RELATED"/>
    <property type="match status" value="1"/>
</dbReference>
<keyword evidence="2" id="KW-1133">Transmembrane helix</keyword>
<dbReference type="SUPFAM" id="SSF55073">
    <property type="entry name" value="Nucleotide cyclase"/>
    <property type="match status" value="1"/>
</dbReference>
<keyword evidence="2" id="KW-0472">Membrane</keyword>
<comment type="caution">
    <text evidence="5">The sequence shown here is derived from an EMBL/GenBank/DDBJ whole genome shotgun (WGS) entry which is preliminary data.</text>
</comment>
<feature type="domain" description="GGDEF" evidence="4">
    <location>
        <begin position="856"/>
        <end position="985"/>
    </location>
</feature>
<keyword evidence="6" id="KW-1185">Reference proteome</keyword>
<proteinExistence type="predicted"/>
<reference evidence="5" key="1">
    <citation type="submission" date="2021-09" db="EMBL/GenBank/DDBJ databases">
        <authorList>
            <person name="Wu T."/>
            <person name="Guo S.Z."/>
        </authorList>
    </citation>
    <scope>NUCLEOTIDE SEQUENCE</scope>
    <source>
        <strain evidence="5">RSS-23</strain>
    </source>
</reference>
<dbReference type="RefSeq" id="WP_223629484.1">
    <property type="nucleotide sequence ID" value="NZ_JAIQDJ010000007.1"/>
</dbReference>
<dbReference type="SMART" id="SM00267">
    <property type="entry name" value="GGDEF"/>
    <property type="match status" value="1"/>
</dbReference>
<dbReference type="PANTHER" id="PTHR45138">
    <property type="entry name" value="REGULATORY COMPONENTS OF SENSORY TRANSDUCTION SYSTEM"/>
    <property type="match status" value="1"/>
</dbReference>
<dbReference type="CDD" id="cd01949">
    <property type="entry name" value="GGDEF"/>
    <property type="match status" value="1"/>
</dbReference>
<dbReference type="Proteomes" id="UP001430290">
    <property type="component" value="Unassembled WGS sequence"/>
</dbReference>
<dbReference type="Pfam" id="PF07495">
    <property type="entry name" value="Y_Y_Y"/>
    <property type="match status" value="1"/>
</dbReference>
<gene>
    <name evidence="5" type="ORF">K7B09_10790</name>
</gene>
<dbReference type="Gene3D" id="2.60.40.10">
    <property type="entry name" value="Immunoglobulins"/>
    <property type="match status" value="1"/>
</dbReference>
<dbReference type="GO" id="GO:0052621">
    <property type="term" value="F:diguanylate cyclase activity"/>
    <property type="evidence" value="ECO:0007669"/>
    <property type="project" value="UniProtKB-EC"/>
</dbReference>
<dbReference type="InterPro" id="IPR029787">
    <property type="entry name" value="Nucleotide_cyclase"/>
</dbReference>
<dbReference type="InterPro" id="IPR013783">
    <property type="entry name" value="Ig-like_fold"/>
</dbReference>
<keyword evidence="5" id="KW-0548">Nucleotidyltransferase</keyword>
<keyword evidence="5" id="KW-0808">Transferase</keyword>
<dbReference type="PROSITE" id="PS50887">
    <property type="entry name" value="GGDEF"/>
    <property type="match status" value="1"/>
</dbReference>